<organism evidence="1 2">
    <name type="scientific">Sporosarcina limicola</name>
    <dbReference type="NCBI Taxonomy" id="34101"/>
    <lineage>
        <taxon>Bacteria</taxon>
        <taxon>Bacillati</taxon>
        <taxon>Bacillota</taxon>
        <taxon>Bacilli</taxon>
        <taxon>Bacillales</taxon>
        <taxon>Caryophanaceae</taxon>
        <taxon>Sporosarcina</taxon>
    </lineage>
</organism>
<evidence type="ECO:0000313" key="1">
    <source>
        <dbReference type="EMBL" id="MBE1556933.1"/>
    </source>
</evidence>
<keyword evidence="2" id="KW-1185">Reference proteome</keyword>
<dbReference type="EMBL" id="JADBEL010000041">
    <property type="protein sequence ID" value="MBE1556933.1"/>
    <property type="molecule type" value="Genomic_DNA"/>
</dbReference>
<reference evidence="1" key="1">
    <citation type="submission" date="2020-10" db="EMBL/GenBank/DDBJ databases">
        <title>Genomic Encyclopedia of Type Strains, Phase IV (KMG-IV): sequencing the most valuable type-strain genomes for metagenomic binning, comparative biology and taxonomic classification.</title>
        <authorList>
            <person name="Goeker M."/>
        </authorList>
    </citation>
    <scope>NUCLEOTIDE SEQUENCE</scope>
    <source>
        <strain evidence="1">DSM 13886</strain>
    </source>
</reference>
<evidence type="ECO:0008006" key="3">
    <source>
        <dbReference type="Google" id="ProtNLM"/>
    </source>
</evidence>
<dbReference type="AlphaFoldDB" id="A0A927MMZ5"/>
<sequence length="143" mass="16217">MLIILKNEPLLFIQGPPVFHKVFVHFEESTSIYLLNGEGSEEPEEKEQGEQVRFELGVEDTSLVKGTNQSVIRRITYLGTPFSRQVYHPLQFVLGDRTLTGTIEKIEGETVLIGTNEGEKEIIAVEMARIEEILWRGNPFDGN</sequence>
<evidence type="ECO:0000313" key="2">
    <source>
        <dbReference type="Proteomes" id="UP000658225"/>
    </source>
</evidence>
<dbReference type="RefSeq" id="WP_192600534.1">
    <property type="nucleotide sequence ID" value="NZ_JADBEL010000041.1"/>
</dbReference>
<name>A0A927MMZ5_9BACL</name>
<gene>
    <name evidence="1" type="ORF">H4683_004059</name>
</gene>
<dbReference type="Proteomes" id="UP000658225">
    <property type="component" value="Unassembled WGS sequence"/>
</dbReference>
<accession>A0A927MMZ5</accession>
<comment type="caution">
    <text evidence="1">The sequence shown here is derived from an EMBL/GenBank/DDBJ whole genome shotgun (WGS) entry which is preliminary data.</text>
</comment>
<protein>
    <recommendedName>
        <fullName evidence="3">Spore coat protein</fullName>
    </recommendedName>
</protein>
<proteinExistence type="predicted"/>